<organism evidence="1">
    <name type="scientific">Pseudomonas aeruginosa</name>
    <dbReference type="NCBI Taxonomy" id="287"/>
    <lineage>
        <taxon>Bacteria</taxon>
        <taxon>Pseudomonadati</taxon>
        <taxon>Pseudomonadota</taxon>
        <taxon>Gammaproteobacteria</taxon>
        <taxon>Pseudomonadales</taxon>
        <taxon>Pseudomonadaceae</taxon>
        <taxon>Pseudomonas</taxon>
    </lineage>
</organism>
<keyword evidence="1" id="KW-0614">Plasmid</keyword>
<reference evidence="1" key="1">
    <citation type="submission" date="2017-06" db="EMBL/GenBank/DDBJ databases">
        <title>Complete sequence of p727-IMP from clinical Pseudomonas aeruginosa.</title>
        <authorList>
            <person name="Yuan M."/>
            <person name="Feng J.2nd."/>
            <person name="Zhan Z.3rd."/>
            <person name="Jiang X.4th."/>
            <person name="Zhang D.5th."/>
            <person name="Chen X.6th."/>
            <person name="Zhao X."/>
            <person name="Che J."/>
            <person name="Lu J."/>
            <person name="Xu J."/>
            <person name="Li J."/>
            <person name="Zhou D."/>
        </authorList>
    </citation>
    <scope>NUCLEOTIDE SEQUENCE</scope>
    <source>
        <plasmid evidence="1">p727-IMP</plasmid>
    </source>
</reference>
<protein>
    <submittedName>
        <fullName evidence="1">Uncharacterized protein</fullName>
    </submittedName>
</protein>
<sequence>MSIAMPQAFVEAEEFGVVILSQSHLHLDCALVRMRRRGEVTQRDRPLFLAGR</sequence>
<accession>A0A2L1KDZ8</accession>
<name>A0A2L1KDZ8_PSEAI</name>
<geneLocation type="plasmid" evidence="1">
    <name>p727-IMP</name>
</geneLocation>
<proteinExistence type="predicted"/>
<dbReference type="EMBL" id="MF344568">
    <property type="protein sequence ID" value="AVE20559.1"/>
    <property type="molecule type" value="Genomic_DNA"/>
</dbReference>
<dbReference type="AlphaFoldDB" id="A0A2L1KDZ8"/>
<evidence type="ECO:0000313" key="1">
    <source>
        <dbReference type="EMBL" id="AVE20559.1"/>
    </source>
</evidence>